<protein>
    <submittedName>
        <fullName evidence="1">Lipoprotein</fullName>
    </submittedName>
</protein>
<dbReference type="Gene3D" id="3.40.50.880">
    <property type="match status" value="1"/>
</dbReference>
<dbReference type="InterPro" id="IPR052158">
    <property type="entry name" value="INH-QAR"/>
</dbReference>
<reference evidence="1 2" key="1">
    <citation type="submission" date="2018-06" db="EMBL/GenBank/DDBJ databases">
        <authorList>
            <consortium name="Pathogen Informatics"/>
            <person name="Doyle S."/>
        </authorList>
    </citation>
    <scope>NUCLEOTIDE SEQUENCE [LARGE SCALE GENOMIC DNA]</scope>
    <source>
        <strain evidence="1 2">NCTC12475</strain>
    </source>
</reference>
<dbReference type="RefSeq" id="WP_089182311.1">
    <property type="nucleotide sequence ID" value="NZ_CP043427.1"/>
</dbReference>
<organism evidence="1 2">
    <name type="scientific">Campylobacter sputorum subsp. sputorum</name>
    <dbReference type="NCBI Taxonomy" id="32024"/>
    <lineage>
        <taxon>Bacteria</taxon>
        <taxon>Pseudomonadati</taxon>
        <taxon>Campylobacterota</taxon>
        <taxon>Epsilonproteobacteria</taxon>
        <taxon>Campylobacterales</taxon>
        <taxon>Campylobacteraceae</taxon>
        <taxon>Campylobacter</taxon>
    </lineage>
</organism>
<sequence length="165" mass="18698">MKVAIIMYDKMSLLSFSQIYEFFKRTDIASLSVDCCALKYEIIDEFGLKILPDIHSESLDGYDIVAVPSGIGAMSLRYDDIFLSWIRSARKANLKISCDMGAFIFGAARMLENNQVCIRAGYMNALKEYCNPSDGNDCFCKDVFSFSEFNDDVMFKLENCLSELI</sequence>
<dbReference type="SUPFAM" id="SSF52317">
    <property type="entry name" value="Class I glutamine amidotransferase-like"/>
    <property type="match status" value="1"/>
</dbReference>
<proteinExistence type="predicted"/>
<dbReference type="PANTHER" id="PTHR43130:SF3">
    <property type="entry name" value="HTH-TYPE TRANSCRIPTIONAL REGULATOR RV1931C"/>
    <property type="match status" value="1"/>
</dbReference>
<gene>
    <name evidence="1" type="ORF">NCTC12475_00009</name>
</gene>
<keyword evidence="1" id="KW-0449">Lipoprotein</keyword>
<keyword evidence="2" id="KW-1185">Reference proteome</keyword>
<dbReference type="PANTHER" id="PTHR43130">
    <property type="entry name" value="ARAC-FAMILY TRANSCRIPTIONAL REGULATOR"/>
    <property type="match status" value="1"/>
</dbReference>
<dbReference type="EMBL" id="UFVD01000001">
    <property type="protein sequence ID" value="SUX09396.1"/>
    <property type="molecule type" value="Genomic_DNA"/>
</dbReference>
<accession>A0A381DGL4</accession>
<dbReference type="InterPro" id="IPR029062">
    <property type="entry name" value="Class_I_gatase-like"/>
</dbReference>
<evidence type="ECO:0000313" key="1">
    <source>
        <dbReference type="EMBL" id="SUX09396.1"/>
    </source>
</evidence>
<dbReference type="OrthoDB" id="5363568at2"/>
<dbReference type="STRING" id="32024.GCA_000788295_00446"/>
<dbReference type="AlphaFoldDB" id="A0A381DGL4"/>
<evidence type="ECO:0000313" key="2">
    <source>
        <dbReference type="Proteomes" id="UP000254920"/>
    </source>
</evidence>
<dbReference type="GeneID" id="93090465"/>
<dbReference type="Proteomes" id="UP000254920">
    <property type="component" value="Unassembled WGS sequence"/>
</dbReference>
<name>A0A381DGL4_9BACT</name>